<dbReference type="Gene3D" id="2.40.30.170">
    <property type="match status" value="1"/>
</dbReference>
<dbReference type="Pfam" id="PF25989">
    <property type="entry name" value="YknX_C"/>
    <property type="match status" value="1"/>
</dbReference>
<dbReference type="NCBIfam" id="TIGR01730">
    <property type="entry name" value="RND_mfp"/>
    <property type="match status" value="1"/>
</dbReference>
<proteinExistence type="inferred from homology"/>
<dbReference type="PANTHER" id="PTHR30469">
    <property type="entry name" value="MULTIDRUG RESISTANCE PROTEIN MDTA"/>
    <property type="match status" value="1"/>
</dbReference>
<evidence type="ECO:0000259" key="3">
    <source>
        <dbReference type="Pfam" id="PF25973"/>
    </source>
</evidence>
<dbReference type="Pfam" id="PF25954">
    <property type="entry name" value="Beta-barrel_RND_2"/>
    <property type="match status" value="1"/>
</dbReference>
<dbReference type="InterPro" id="IPR058647">
    <property type="entry name" value="BSH_CzcB-like"/>
</dbReference>
<dbReference type="PROSITE" id="PS51257">
    <property type="entry name" value="PROKAR_LIPOPROTEIN"/>
    <property type="match status" value="1"/>
</dbReference>
<dbReference type="Gene3D" id="2.40.50.100">
    <property type="match status" value="1"/>
</dbReference>
<evidence type="ECO:0000313" key="5">
    <source>
        <dbReference type="EMBL" id="HJA83490.1"/>
    </source>
</evidence>
<dbReference type="SUPFAM" id="SSF111369">
    <property type="entry name" value="HlyD-like secretion proteins"/>
    <property type="match status" value="1"/>
</dbReference>
<protein>
    <submittedName>
        <fullName evidence="5">Efflux RND transporter periplasmic adaptor subunit</fullName>
    </submittedName>
</protein>
<comment type="similarity">
    <text evidence="1">Belongs to the membrane fusion protein (MFP) (TC 8.A.1) family.</text>
</comment>
<reference evidence="5" key="1">
    <citation type="journal article" date="2021" name="PeerJ">
        <title>Extensive microbial diversity within the chicken gut microbiome revealed by metagenomics and culture.</title>
        <authorList>
            <person name="Gilroy R."/>
            <person name="Ravi A."/>
            <person name="Getino M."/>
            <person name="Pursley I."/>
            <person name="Horton D.L."/>
            <person name="Alikhan N.F."/>
            <person name="Baker D."/>
            <person name="Gharbi K."/>
            <person name="Hall N."/>
            <person name="Watson M."/>
            <person name="Adriaenssens E.M."/>
            <person name="Foster-Nyarko E."/>
            <person name="Jarju S."/>
            <person name="Secka A."/>
            <person name="Antonio M."/>
            <person name="Oren A."/>
            <person name="Chaudhuri R.R."/>
            <person name="La Ragione R."/>
            <person name="Hildebrand F."/>
            <person name="Pallen M.J."/>
        </authorList>
    </citation>
    <scope>NUCLEOTIDE SEQUENCE</scope>
    <source>
        <strain evidence="5">ChiHecec1B25-7008</strain>
    </source>
</reference>
<dbReference type="InterPro" id="IPR058792">
    <property type="entry name" value="Beta-barrel_RND_2"/>
</dbReference>
<feature type="domain" description="YknX-like C-terminal permuted SH3-like" evidence="4">
    <location>
        <begin position="284"/>
        <end position="341"/>
    </location>
</feature>
<dbReference type="Pfam" id="PF25973">
    <property type="entry name" value="BSH_CzcB"/>
    <property type="match status" value="1"/>
</dbReference>
<accession>A0A9D2HR54</accession>
<dbReference type="Proteomes" id="UP000823860">
    <property type="component" value="Unassembled WGS sequence"/>
</dbReference>
<evidence type="ECO:0000256" key="1">
    <source>
        <dbReference type="ARBA" id="ARBA00009477"/>
    </source>
</evidence>
<dbReference type="EMBL" id="DWZE01000068">
    <property type="protein sequence ID" value="HJA83490.1"/>
    <property type="molecule type" value="Genomic_DNA"/>
</dbReference>
<dbReference type="GO" id="GO:1990281">
    <property type="term" value="C:efflux pump complex"/>
    <property type="evidence" value="ECO:0007669"/>
    <property type="project" value="TreeGrafter"/>
</dbReference>
<dbReference type="InterPro" id="IPR006143">
    <property type="entry name" value="RND_pump_MFP"/>
</dbReference>
<dbReference type="InterPro" id="IPR058637">
    <property type="entry name" value="YknX-like_C"/>
</dbReference>
<sequence>MKRKQFSSVWFSLLVLLGGCQDGQEQVNELQPVNVKTMTVVRGTPSDGGRYSGTVEEQNGTPLSFSVAGTVQAVHVRLGQRVAAGQLIATLDDASLRNSHVAAQAALKQAEDAYRRMKELHDKGSLPDIKWVEVQSQVEQARSVEQIAAKNLRDCRLYAPYDGVIAAKNVEVGQNVVPGLSVAQLVSTSVLNVKIAVPETEIASVAVGQSAYITVQALGNRSFKGSVVEKGVVANPLSRSYEVKLRVQEACADLMPGMVTEVRFCPAAEAEEGCVIPARIVQLDERNQSFVWMVTHGKAHKAVIQPGEYTADGVTVLSGLSAGDEVIVEGQQKVCNGTPVILEDEDKK</sequence>
<evidence type="ECO:0000259" key="4">
    <source>
        <dbReference type="Pfam" id="PF25989"/>
    </source>
</evidence>
<reference evidence="5" key="2">
    <citation type="submission" date="2021-04" db="EMBL/GenBank/DDBJ databases">
        <authorList>
            <person name="Gilroy R."/>
        </authorList>
    </citation>
    <scope>NUCLEOTIDE SEQUENCE</scope>
    <source>
        <strain evidence="5">ChiHecec1B25-7008</strain>
    </source>
</reference>
<organism evidence="5 6">
    <name type="scientific">Candidatus Bacteroides intestinavium</name>
    <dbReference type="NCBI Taxonomy" id="2838469"/>
    <lineage>
        <taxon>Bacteria</taxon>
        <taxon>Pseudomonadati</taxon>
        <taxon>Bacteroidota</taxon>
        <taxon>Bacteroidia</taxon>
        <taxon>Bacteroidales</taxon>
        <taxon>Bacteroidaceae</taxon>
        <taxon>Bacteroides</taxon>
    </lineage>
</organism>
<evidence type="ECO:0000313" key="6">
    <source>
        <dbReference type="Proteomes" id="UP000823860"/>
    </source>
</evidence>
<gene>
    <name evidence="5" type="ORF">H9785_05950</name>
</gene>
<feature type="domain" description="CzcB-like barrel-sandwich hybrid" evidence="3">
    <location>
        <begin position="66"/>
        <end position="178"/>
    </location>
</feature>
<evidence type="ECO:0000259" key="2">
    <source>
        <dbReference type="Pfam" id="PF25954"/>
    </source>
</evidence>
<name>A0A9D2HR54_9BACE</name>
<feature type="domain" description="CusB-like beta-barrel" evidence="2">
    <location>
        <begin position="193"/>
        <end position="265"/>
    </location>
</feature>
<comment type="caution">
    <text evidence="5">The sequence shown here is derived from an EMBL/GenBank/DDBJ whole genome shotgun (WGS) entry which is preliminary data.</text>
</comment>
<dbReference type="GO" id="GO:0015562">
    <property type="term" value="F:efflux transmembrane transporter activity"/>
    <property type="evidence" value="ECO:0007669"/>
    <property type="project" value="TreeGrafter"/>
</dbReference>
<dbReference type="Gene3D" id="2.40.420.20">
    <property type="match status" value="1"/>
</dbReference>
<dbReference type="AlphaFoldDB" id="A0A9D2HR54"/>